<evidence type="ECO:0000313" key="1">
    <source>
        <dbReference type="EMBL" id="MFC0582260.1"/>
    </source>
</evidence>
<organism evidence="1 2">
    <name type="scientific">Micrococcoides hystricis</name>
    <dbReference type="NCBI Taxonomy" id="1572761"/>
    <lineage>
        <taxon>Bacteria</taxon>
        <taxon>Bacillati</taxon>
        <taxon>Actinomycetota</taxon>
        <taxon>Actinomycetes</taxon>
        <taxon>Micrococcales</taxon>
        <taxon>Micrococcaceae</taxon>
        <taxon>Micrococcoides</taxon>
    </lineage>
</organism>
<sequence>MHVSFTGVYTATEASNAEMLEAKSTKIKNYLLSLAEEHSEVLESFVYLRASDRLIEVDLEVEAESIEEAASRADTLIKHAVTNAIGKAPDGQMYLTRKSSECEIMSK</sequence>
<gene>
    <name evidence="1" type="ORF">ACFFFR_07680</name>
</gene>
<evidence type="ECO:0000313" key="2">
    <source>
        <dbReference type="Proteomes" id="UP001589862"/>
    </source>
</evidence>
<name>A0ABV6PAV6_9MICC</name>
<dbReference type="RefSeq" id="WP_377459285.1">
    <property type="nucleotide sequence ID" value="NZ_JBHLUB010000029.1"/>
</dbReference>
<accession>A0ABV6PAV6</accession>
<dbReference type="Proteomes" id="UP001589862">
    <property type="component" value="Unassembled WGS sequence"/>
</dbReference>
<comment type="caution">
    <text evidence="1">The sequence shown here is derived from an EMBL/GenBank/DDBJ whole genome shotgun (WGS) entry which is preliminary data.</text>
</comment>
<dbReference type="EMBL" id="JBHLUB010000029">
    <property type="protein sequence ID" value="MFC0582260.1"/>
    <property type="molecule type" value="Genomic_DNA"/>
</dbReference>
<keyword evidence="2" id="KW-1185">Reference proteome</keyword>
<reference evidence="1 2" key="1">
    <citation type="submission" date="2024-09" db="EMBL/GenBank/DDBJ databases">
        <authorList>
            <person name="Sun Q."/>
            <person name="Mori K."/>
        </authorList>
    </citation>
    <scope>NUCLEOTIDE SEQUENCE [LARGE SCALE GENOMIC DNA]</scope>
    <source>
        <strain evidence="1 2">NCAIM B.02604</strain>
    </source>
</reference>
<protein>
    <submittedName>
        <fullName evidence="1">Uncharacterized protein</fullName>
    </submittedName>
</protein>
<proteinExistence type="predicted"/>